<dbReference type="OrthoDB" id="3215713at2"/>
<accession>A0A420V7V3</accession>
<keyword evidence="2" id="KW-1185">Reference proteome</keyword>
<reference evidence="1 2" key="1">
    <citation type="journal article" date="2014" name="Genome Announc.">
        <title>Draft Genome Sequence of Streptomyces fradiae ATCC 19609, a Strain Highly Sensitive to Antibiotics.</title>
        <authorList>
            <person name="Bekker O.B."/>
            <person name="Klimina K.M."/>
            <person name="Vatlin A.A."/>
            <person name="Zakharevich N.V."/>
            <person name="Kasianov A.S."/>
            <person name="Danilenko V.N."/>
        </authorList>
    </citation>
    <scope>NUCLEOTIDE SEQUENCE [LARGE SCALE GENOMIC DNA]</scope>
    <source>
        <strain evidence="1 2">ATCC 19609</strain>
    </source>
</reference>
<evidence type="ECO:0000313" key="2">
    <source>
        <dbReference type="Proteomes" id="UP000028058"/>
    </source>
</evidence>
<dbReference type="Proteomes" id="UP000028058">
    <property type="component" value="Unassembled WGS sequence"/>
</dbReference>
<dbReference type="RefSeq" id="WP_043459706.1">
    <property type="nucleotide sequence ID" value="NZ_CP134822.1"/>
</dbReference>
<dbReference type="AlphaFoldDB" id="A0A420V7V3"/>
<dbReference type="EMBL" id="JNAD02000002">
    <property type="protein sequence ID" value="RKM98043.1"/>
    <property type="molecule type" value="Genomic_DNA"/>
</dbReference>
<organism evidence="1 2">
    <name type="scientific">Streptomyces xinghaiensis</name>
    <dbReference type="NCBI Taxonomy" id="1038928"/>
    <lineage>
        <taxon>Bacteria</taxon>
        <taxon>Bacillati</taxon>
        <taxon>Actinomycetota</taxon>
        <taxon>Actinomycetes</taxon>
        <taxon>Kitasatosporales</taxon>
        <taxon>Streptomycetaceae</taxon>
        <taxon>Streptomyces</taxon>
    </lineage>
</organism>
<dbReference type="NCBIfam" id="TIGR04363">
    <property type="entry name" value="LD_lanti_pre"/>
    <property type="match status" value="1"/>
</dbReference>
<name>A0A420V7V3_9ACTN</name>
<proteinExistence type="predicted"/>
<comment type="caution">
    <text evidence="1">The sequence shown here is derived from an EMBL/GenBank/DDBJ whole genome shotgun (WGS) entry which is preliminary data.</text>
</comment>
<gene>
    <name evidence="1" type="primary">fxlA</name>
    <name evidence="1" type="ORF">SFRA_005805</name>
</gene>
<dbReference type="InterPro" id="IPR027575">
    <property type="entry name" value="LD_lanti_pre"/>
</dbReference>
<sequence>MAPQNTGIALKAATDFGAVGDSDFDLRIETVASAPVLGSLLNDASDNCGSTCQSACSNSTCIGG</sequence>
<evidence type="ECO:0000313" key="1">
    <source>
        <dbReference type="EMBL" id="RKM98043.1"/>
    </source>
</evidence>
<protein>
    <submittedName>
        <fullName evidence="1">FxLD family lantipeptide</fullName>
    </submittedName>
</protein>